<gene>
    <name evidence="9" type="ORF">LSH36_96g01026</name>
</gene>
<keyword evidence="3" id="KW-0689">Ribosomal protein</keyword>
<keyword evidence="10" id="KW-1185">Reference proteome</keyword>
<protein>
    <recommendedName>
        <fullName evidence="6">Small ribosomal subunit protein uS10m</fullName>
    </recommendedName>
    <alternativeName>
        <fullName evidence="7">28S ribosomal protein S10, mitochondrial</fullName>
    </alternativeName>
</protein>
<evidence type="ECO:0000256" key="6">
    <source>
        <dbReference type="ARBA" id="ARBA00035261"/>
    </source>
</evidence>
<feature type="domain" description="Small ribosomal subunit protein uS10" evidence="8">
    <location>
        <begin position="35"/>
        <end position="132"/>
    </location>
</feature>
<evidence type="ECO:0000256" key="2">
    <source>
        <dbReference type="ARBA" id="ARBA00007102"/>
    </source>
</evidence>
<evidence type="ECO:0000259" key="8">
    <source>
        <dbReference type="SMART" id="SM01403"/>
    </source>
</evidence>
<dbReference type="GO" id="GO:0005763">
    <property type="term" value="C:mitochondrial small ribosomal subunit"/>
    <property type="evidence" value="ECO:0007669"/>
    <property type="project" value="InterPro"/>
</dbReference>
<dbReference type="InterPro" id="IPR040055">
    <property type="entry name" value="Ribosomal_uS10m"/>
</dbReference>
<dbReference type="GO" id="GO:0003735">
    <property type="term" value="F:structural constituent of ribosome"/>
    <property type="evidence" value="ECO:0007669"/>
    <property type="project" value="InterPro"/>
</dbReference>
<evidence type="ECO:0000256" key="5">
    <source>
        <dbReference type="ARBA" id="ARBA00023274"/>
    </source>
</evidence>
<evidence type="ECO:0000313" key="10">
    <source>
        <dbReference type="Proteomes" id="UP001208570"/>
    </source>
</evidence>
<keyword evidence="5" id="KW-0687">Ribonucleoprotein</keyword>
<reference evidence="9" key="1">
    <citation type="journal article" date="2023" name="Mol. Biol. Evol.">
        <title>Third-Generation Sequencing Reveals the Adaptive Role of the Epigenome in Three Deep-Sea Polychaetes.</title>
        <authorList>
            <person name="Perez M."/>
            <person name="Aroh O."/>
            <person name="Sun Y."/>
            <person name="Lan Y."/>
            <person name="Juniper S.K."/>
            <person name="Young C.R."/>
            <person name="Angers B."/>
            <person name="Qian P.Y."/>
        </authorList>
    </citation>
    <scope>NUCLEOTIDE SEQUENCE</scope>
    <source>
        <strain evidence="9">P08H-3</strain>
    </source>
</reference>
<dbReference type="Proteomes" id="UP001208570">
    <property type="component" value="Unassembled WGS sequence"/>
</dbReference>
<evidence type="ECO:0000256" key="3">
    <source>
        <dbReference type="ARBA" id="ARBA00022980"/>
    </source>
</evidence>
<comment type="similarity">
    <text evidence="2">Belongs to the universal ribosomal protein uS10 family.</text>
</comment>
<dbReference type="InterPro" id="IPR036838">
    <property type="entry name" value="Ribosomal_uS10_dom_sf"/>
</dbReference>
<dbReference type="PANTHER" id="PTHR13334">
    <property type="entry name" value="MITOCHONDRIAL 28S RIBOSOMAL PROTEIN S10"/>
    <property type="match status" value="1"/>
</dbReference>
<dbReference type="InterPro" id="IPR027486">
    <property type="entry name" value="Ribosomal_uS10_dom"/>
</dbReference>
<accession>A0AAD9K0K3</accession>
<dbReference type="PANTHER" id="PTHR13334:SF4">
    <property type="entry name" value="SMALL RIBOSOMAL SUBUNIT PROTEIN US10M"/>
    <property type="match status" value="1"/>
</dbReference>
<dbReference type="Gene3D" id="3.30.70.600">
    <property type="entry name" value="Ribosomal protein S10 domain"/>
    <property type="match status" value="1"/>
</dbReference>
<dbReference type="Pfam" id="PF00338">
    <property type="entry name" value="Ribosomal_S10"/>
    <property type="match status" value="1"/>
</dbReference>
<dbReference type="InterPro" id="IPR001848">
    <property type="entry name" value="Ribosomal_uS10"/>
</dbReference>
<dbReference type="EMBL" id="JAODUP010000096">
    <property type="protein sequence ID" value="KAK2162554.1"/>
    <property type="molecule type" value="Genomic_DNA"/>
</dbReference>
<dbReference type="HAMAP" id="MF_00508">
    <property type="entry name" value="Ribosomal_uS10"/>
    <property type="match status" value="1"/>
</dbReference>
<dbReference type="AlphaFoldDB" id="A0AAD9K0K3"/>
<evidence type="ECO:0000256" key="4">
    <source>
        <dbReference type="ARBA" id="ARBA00023128"/>
    </source>
</evidence>
<evidence type="ECO:0000256" key="1">
    <source>
        <dbReference type="ARBA" id="ARBA00004173"/>
    </source>
</evidence>
<comment type="caution">
    <text evidence="9">The sequence shown here is derived from an EMBL/GenBank/DDBJ whole genome shotgun (WGS) entry which is preliminary data.</text>
</comment>
<dbReference type="SMART" id="SM01403">
    <property type="entry name" value="Ribosomal_S10"/>
    <property type="match status" value="1"/>
</dbReference>
<evidence type="ECO:0000256" key="7">
    <source>
        <dbReference type="ARBA" id="ARBA00035544"/>
    </source>
</evidence>
<dbReference type="GO" id="GO:0006412">
    <property type="term" value="P:translation"/>
    <property type="evidence" value="ECO:0007669"/>
    <property type="project" value="InterPro"/>
</dbReference>
<proteinExistence type="inferred from homology"/>
<sequence length="148" mass="17208">MFVLNNLHNTALQYSNTCMICQEKEETDILYKGLDLELKSHDPRVLDSYRKFVGEAAKELDVSIYHVSTPSRIIKRTSLLKSVHVYKKHFVQYESRTHNKLIQIKNITGSTADTFLEYIQRNLPEGVMMKVTKCRLEKIPEHIKPPTS</sequence>
<organism evidence="9 10">
    <name type="scientific">Paralvinella palmiformis</name>
    <dbReference type="NCBI Taxonomy" id="53620"/>
    <lineage>
        <taxon>Eukaryota</taxon>
        <taxon>Metazoa</taxon>
        <taxon>Spiralia</taxon>
        <taxon>Lophotrochozoa</taxon>
        <taxon>Annelida</taxon>
        <taxon>Polychaeta</taxon>
        <taxon>Sedentaria</taxon>
        <taxon>Canalipalpata</taxon>
        <taxon>Terebellida</taxon>
        <taxon>Terebelliformia</taxon>
        <taxon>Alvinellidae</taxon>
        <taxon>Paralvinella</taxon>
    </lineage>
</organism>
<dbReference type="SUPFAM" id="SSF54999">
    <property type="entry name" value="Ribosomal protein S10"/>
    <property type="match status" value="1"/>
</dbReference>
<name>A0AAD9K0K3_9ANNE</name>
<comment type="subcellular location">
    <subcellularLocation>
        <location evidence="1">Mitochondrion</location>
    </subcellularLocation>
</comment>
<evidence type="ECO:0000313" key="9">
    <source>
        <dbReference type="EMBL" id="KAK2162554.1"/>
    </source>
</evidence>
<keyword evidence="4" id="KW-0496">Mitochondrion</keyword>